<evidence type="ECO:0000256" key="8">
    <source>
        <dbReference type="ARBA" id="ARBA00023143"/>
    </source>
</evidence>
<comment type="function">
    <text evidence="9">Role in flagellar biosynthesis.</text>
</comment>
<dbReference type="GO" id="GO:0044780">
    <property type="term" value="P:bacterial-type flagellum assembly"/>
    <property type="evidence" value="ECO:0007669"/>
    <property type="project" value="InterPro"/>
</dbReference>
<dbReference type="InterPro" id="IPR002191">
    <property type="entry name" value="Bac_export_3"/>
</dbReference>
<evidence type="ECO:0000256" key="2">
    <source>
        <dbReference type="ARBA" id="ARBA00006156"/>
    </source>
</evidence>
<evidence type="ECO:0000256" key="3">
    <source>
        <dbReference type="ARBA" id="ARBA00021718"/>
    </source>
</evidence>
<dbReference type="PANTHER" id="PTHR34040">
    <property type="entry name" value="FLAGELLAR BIOSYNTHETIC PROTEIN FLIQ"/>
    <property type="match status" value="1"/>
</dbReference>
<keyword evidence="8 9" id="KW-0975">Bacterial flagellum</keyword>
<comment type="similarity">
    <text evidence="2 9">Belongs to the FliQ/MopD/SpaQ family.</text>
</comment>
<keyword evidence="11" id="KW-1185">Reference proteome</keyword>
<keyword evidence="7 9" id="KW-0472">Membrane</keyword>
<dbReference type="RefSeq" id="WP_109648096.1">
    <property type="nucleotide sequence ID" value="NZ_QGGB01000011.1"/>
</dbReference>
<sequence>MNTETGLFWLQEALKAMVVLSGPVLIGALVVGLAIAIFQAVTTIQEMTLSYVPKMLAVVIILFLFLGFMLQYAIDFMEQIFSFIAQINS</sequence>
<keyword evidence="4 9" id="KW-1003">Cell membrane</keyword>
<accession>A0A316TN39</accession>
<keyword evidence="5 9" id="KW-0812">Transmembrane</keyword>
<dbReference type="InterPro" id="IPR006305">
    <property type="entry name" value="FliQ"/>
</dbReference>
<gene>
    <name evidence="9 10" type="primary">fliQ</name>
    <name evidence="10" type="ORF">DDZ15_15805</name>
</gene>
<dbReference type="EMBL" id="QGGB01000011">
    <property type="protein sequence ID" value="PWN05188.1"/>
    <property type="molecule type" value="Genomic_DNA"/>
</dbReference>
<evidence type="ECO:0000256" key="5">
    <source>
        <dbReference type="ARBA" id="ARBA00022692"/>
    </source>
</evidence>
<keyword evidence="10" id="KW-0966">Cell projection</keyword>
<proteinExistence type="inferred from homology"/>
<dbReference type="Proteomes" id="UP000245533">
    <property type="component" value="Unassembled WGS sequence"/>
</dbReference>
<evidence type="ECO:0000256" key="7">
    <source>
        <dbReference type="ARBA" id="ARBA00023136"/>
    </source>
</evidence>
<evidence type="ECO:0000256" key="4">
    <source>
        <dbReference type="ARBA" id="ARBA00022475"/>
    </source>
</evidence>
<dbReference type="GO" id="GO:0009306">
    <property type="term" value="P:protein secretion"/>
    <property type="evidence" value="ECO:0007669"/>
    <property type="project" value="InterPro"/>
</dbReference>
<dbReference type="AlphaFoldDB" id="A0A316TN39"/>
<dbReference type="PIRSF" id="PIRSF004669">
    <property type="entry name" value="FliQ"/>
    <property type="match status" value="1"/>
</dbReference>
<dbReference type="PRINTS" id="PR00952">
    <property type="entry name" value="TYPE3IMQPROT"/>
</dbReference>
<evidence type="ECO:0000313" key="10">
    <source>
        <dbReference type="EMBL" id="PWN05188.1"/>
    </source>
</evidence>
<name>A0A316TN39_9BACT</name>
<dbReference type="GO" id="GO:0009425">
    <property type="term" value="C:bacterial-type flagellum basal body"/>
    <property type="evidence" value="ECO:0007669"/>
    <property type="project" value="UniProtKB-SubCell"/>
</dbReference>
<dbReference type="NCBIfam" id="TIGR01402">
    <property type="entry name" value="fliQ"/>
    <property type="match status" value="1"/>
</dbReference>
<dbReference type="OrthoDB" id="9806440at2"/>
<feature type="transmembrane region" description="Helical" evidence="9">
    <location>
        <begin position="56"/>
        <end position="74"/>
    </location>
</feature>
<reference evidence="10 11" key="1">
    <citation type="submission" date="2018-05" db="EMBL/GenBank/DDBJ databases">
        <title>Rhodohalobacter halophilus gen. nov., sp. nov., a moderately halophilic member of the family Balneolaceae.</title>
        <authorList>
            <person name="Liu Z.-W."/>
        </authorList>
    </citation>
    <scope>NUCLEOTIDE SEQUENCE [LARGE SCALE GENOMIC DNA]</scope>
    <source>
        <strain evidence="10 11">8A47</strain>
    </source>
</reference>
<keyword evidence="10" id="KW-0969">Cilium</keyword>
<organism evidence="10 11">
    <name type="scientific">Rhodohalobacter mucosus</name>
    <dbReference type="NCBI Taxonomy" id="2079485"/>
    <lineage>
        <taxon>Bacteria</taxon>
        <taxon>Pseudomonadati</taxon>
        <taxon>Balneolota</taxon>
        <taxon>Balneolia</taxon>
        <taxon>Balneolales</taxon>
        <taxon>Balneolaceae</taxon>
        <taxon>Rhodohalobacter</taxon>
    </lineage>
</organism>
<evidence type="ECO:0000256" key="1">
    <source>
        <dbReference type="ARBA" id="ARBA00004651"/>
    </source>
</evidence>
<dbReference type="Pfam" id="PF01313">
    <property type="entry name" value="Bac_export_3"/>
    <property type="match status" value="1"/>
</dbReference>
<keyword evidence="6 9" id="KW-1133">Transmembrane helix</keyword>
<feature type="transmembrane region" description="Helical" evidence="9">
    <location>
        <begin position="20"/>
        <end position="44"/>
    </location>
</feature>
<evidence type="ECO:0000256" key="9">
    <source>
        <dbReference type="RuleBase" id="RU364090"/>
    </source>
</evidence>
<comment type="subcellular location">
    <subcellularLocation>
        <location evidence="1 9">Cell membrane</location>
        <topology evidence="1">Multi-pass membrane protein</topology>
    </subcellularLocation>
    <subcellularLocation>
        <location evidence="9">Bacterial flagellum basal body</location>
    </subcellularLocation>
</comment>
<dbReference type="PANTHER" id="PTHR34040:SF2">
    <property type="entry name" value="FLAGELLAR BIOSYNTHETIC PROTEIN FLIQ"/>
    <property type="match status" value="1"/>
</dbReference>
<comment type="caution">
    <text evidence="10">The sequence shown here is derived from an EMBL/GenBank/DDBJ whole genome shotgun (WGS) entry which is preliminary data.</text>
</comment>
<dbReference type="GO" id="GO:0005886">
    <property type="term" value="C:plasma membrane"/>
    <property type="evidence" value="ECO:0007669"/>
    <property type="project" value="UniProtKB-SubCell"/>
</dbReference>
<protein>
    <recommendedName>
        <fullName evidence="3 9">Flagellar biosynthetic protein FliQ</fullName>
    </recommendedName>
</protein>
<evidence type="ECO:0000313" key="11">
    <source>
        <dbReference type="Proteomes" id="UP000245533"/>
    </source>
</evidence>
<evidence type="ECO:0000256" key="6">
    <source>
        <dbReference type="ARBA" id="ARBA00022989"/>
    </source>
</evidence>
<keyword evidence="10" id="KW-0282">Flagellum</keyword>